<evidence type="ECO:0000256" key="2">
    <source>
        <dbReference type="ARBA" id="ARBA00023125"/>
    </source>
</evidence>
<dbReference type="STRING" id="158190.SpiGrapes_3139"/>
<dbReference type="InterPro" id="IPR028082">
    <property type="entry name" value="Peripla_BP_I"/>
</dbReference>
<evidence type="ECO:0000259" key="5">
    <source>
        <dbReference type="PROSITE" id="PS50943"/>
    </source>
</evidence>
<dbReference type="PANTHER" id="PTHR30146:SF24">
    <property type="entry name" value="XYLOSE OPERON REGULATORY PROTEIN"/>
    <property type="match status" value="1"/>
</dbReference>
<dbReference type="InterPro" id="IPR046335">
    <property type="entry name" value="LacI/GalR-like_sensor"/>
</dbReference>
<protein>
    <submittedName>
        <fullName evidence="6">Transcriptional regulator</fullName>
    </submittedName>
</protein>
<accession>G8QZ26</accession>
<dbReference type="Gene3D" id="1.10.260.40">
    <property type="entry name" value="lambda repressor-like DNA-binding domains"/>
    <property type="match status" value="1"/>
</dbReference>
<proteinExistence type="predicted"/>
<dbReference type="Pfam" id="PF00356">
    <property type="entry name" value="LacI"/>
    <property type="match status" value="1"/>
</dbReference>
<evidence type="ECO:0000313" key="6">
    <source>
        <dbReference type="EMBL" id="AEV30885.1"/>
    </source>
</evidence>
<dbReference type="InterPro" id="IPR010982">
    <property type="entry name" value="Lambda_DNA-bd_dom_sf"/>
</dbReference>
<dbReference type="CDD" id="cd06267">
    <property type="entry name" value="PBP1_LacI_sugar_binding-like"/>
    <property type="match status" value="1"/>
</dbReference>
<gene>
    <name evidence="6" type="ordered locus">SpiGrapes_3139</name>
</gene>
<dbReference type="OrthoDB" id="367059at2"/>
<dbReference type="InterPro" id="IPR001387">
    <property type="entry name" value="Cro/C1-type_HTH"/>
</dbReference>
<dbReference type="PANTHER" id="PTHR30146">
    <property type="entry name" value="LACI-RELATED TRANSCRIPTIONAL REPRESSOR"/>
    <property type="match status" value="1"/>
</dbReference>
<feature type="domain" description="HTH lacI-type" evidence="4">
    <location>
        <begin position="2"/>
        <end position="56"/>
    </location>
</feature>
<dbReference type="CDD" id="cd01392">
    <property type="entry name" value="HTH_LacI"/>
    <property type="match status" value="1"/>
</dbReference>
<dbReference type="SUPFAM" id="SSF47413">
    <property type="entry name" value="lambda repressor-like DNA-binding domains"/>
    <property type="match status" value="1"/>
</dbReference>
<dbReference type="HOGENOM" id="CLU_037628_6_1_12"/>
<dbReference type="PROSITE" id="PS00356">
    <property type="entry name" value="HTH_LACI_1"/>
    <property type="match status" value="1"/>
</dbReference>
<dbReference type="EMBL" id="CP003155">
    <property type="protein sequence ID" value="AEV30885.1"/>
    <property type="molecule type" value="Genomic_DNA"/>
</dbReference>
<dbReference type="SMART" id="SM00354">
    <property type="entry name" value="HTH_LACI"/>
    <property type="match status" value="1"/>
</dbReference>
<feature type="domain" description="HTH cro/C1-type" evidence="5">
    <location>
        <begin position="3"/>
        <end position="32"/>
    </location>
</feature>
<dbReference type="Proteomes" id="UP000005632">
    <property type="component" value="Chromosome"/>
</dbReference>
<dbReference type="eggNOG" id="COG1609">
    <property type="taxonomic scope" value="Bacteria"/>
</dbReference>
<dbReference type="GO" id="GO:0000976">
    <property type="term" value="F:transcription cis-regulatory region binding"/>
    <property type="evidence" value="ECO:0007669"/>
    <property type="project" value="TreeGrafter"/>
</dbReference>
<dbReference type="SUPFAM" id="SSF53822">
    <property type="entry name" value="Periplasmic binding protein-like I"/>
    <property type="match status" value="1"/>
</dbReference>
<dbReference type="AlphaFoldDB" id="G8QZ26"/>
<dbReference type="Gene3D" id="3.40.50.2300">
    <property type="match status" value="2"/>
</dbReference>
<dbReference type="GO" id="GO:0003700">
    <property type="term" value="F:DNA-binding transcription factor activity"/>
    <property type="evidence" value="ECO:0007669"/>
    <property type="project" value="TreeGrafter"/>
</dbReference>
<reference evidence="6 7" key="1">
    <citation type="submission" date="2011-11" db="EMBL/GenBank/DDBJ databases">
        <title>Complete sequence of Spirochaeta sp. grapes.</title>
        <authorList>
            <consortium name="US DOE Joint Genome Institute"/>
            <person name="Lucas S."/>
            <person name="Han J."/>
            <person name="Lapidus A."/>
            <person name="Cheng J.-F."/>
            <person name="Goodwin L."/>
            <person name="Pitluck S."/>
            <person name="Peters L."/>
            <person name="Ovchinnikova G."/>
            <person name="Munk A.C."/>
            <person name="Detter J.C."/>
            <person name="Han C."/>
            <person name="Tapia R."/>
            <person name="Land M."/>
            <person name="Hauser L."/>
            <person name="Kyrpides N."/>
            <person name="Ivanova N."/>
            <person name="Pagani I."/>
            <person name="Ritalahtilisa K."/>
            <person name="Loeffler F."/>
            <person name="Woyke T."/>
        </authorList>
    </citation>
    <scope>NUCLEOTIDE SEQUENCE [LARGE SCALE GENOMIC DNA]</scope>
    <source>
        <strain evidence="7">ATCC BAA-1885 / DSM 22778 / Grapes</strain>
    </source>
</reference>
<name>G8QZ26_SPHPG</name>
<organism evidence="6 7">
    <name type="scientific">Sphaerochaeta pleomorpha (strain ATCC BAA-1885 / DSM 22778 / Grapes)</name>
    <dbReference type="NCBI Taxonomy" id="158190"/>
    <lineage>
        <taxon>Bacteria</taxon>
        <taxon>Pseudomonadati</taxon>
        <taxon>Spirochaetota</taxon>
        <taxon>Spirochaetia</taxon>
        <taxon>Spirochaetales</taxon>
        <taxon>Sphaerochaetaceae</taxon>
        <taxon>Sphaerochaeta</taxon>
    </lineage>
</organism>
<sequence>MVSIKEVAQKAGVSVSTVSRVINGKQNVSPEKRAKIMQMVKATGYVPNRAARDMVMKRSFTVGIIIPMTFNMFQRQLFSDIEHHLEDFGYHSSFYFVAMSQESEEACLRRLKGEKTDGVILLHEIELPEFREYLEKNDIPSVIATFEKERWKSTSIHISENEAASAAVNHLIKLGHREIALLSGKRYSFGRQRLQGYVNALESAGIPYNESKVVFVDSYSISDGMSGMKELLDRKISFSALFAITDELAIGAMRYLKDRGYQVPGDISVVGCDDIEISSYTIPRLTTIRQPVSEMGKMSVAMLHSLITSESKMNVNIALPFTLIERESVTEYTKNI</sequence>
<dbReference type="PROSITE" id="PS50943">
    <property type="entry name" value="HTH_CROC1"/>
    <property type="match status" value="1"/>
</dbReference>
<keyword evidence="7" id="KW-1185">Reference proteome</keyword>
<dbReference type="PROSITE" id="PS50932">
    <property type="entry name" value="HTH_LACI_2"/>
    <property type="match status" value="1"/>
</dbReference>
<dbReference type="Pfam" id="PF13377">
    <property type="entry name" value="Peripla_BP_3"/>
    <property type="match status" value="1"/>
</dbReference>
<evidence type="ECO:0000256" key="3">
    <source>
        <dbReference type="ARBA" id="ARBA00023163"/>
    </source>
</evidence>
<keyword evidence="1" id="KW-0805">Transcription regulation</keyword>
<dbReference type="InterPro" id="IPR000843">
    <property type="entry name" value="HTH_LacI"/>
</dbReference>
<keyword evidence="2" id="KW-0238">DNA-binding</keyword>
<evidence type="ECO:0000313" key="7">
    <source>
        <dbReference type="Proteomes" id="UP000005632"/>
    </source>
</evidence>
<dbReference type="KEGG" id="sgp:SpiGrapes_3139"/>
<dbReference type="PRINTS" id="PR00036">
    <property type="entry name" value="HTHLACI"/>
</dbReference>
<evidence type="ECO:0000259" key="4">
    <source>
        <dbReference type="PROSITE" id="PS50932"/>
    </source>
</evidence>
<keyword evidence="3" id="KW-0804">Transcription</keyword>
<evidence type="ECO:0000256" key="1">
    <source>
        <dbReference type="ARBA" id="ARBA00023015"/>
    </source>
</evidence>